<sequence>MKKKILKSGADSTNKCNFSEGFSSDTFLGWHRDGGILNEHFDNVLREKKLSIKCAVWLSEVKDGGGNLLFLEGSHCDFQKKMRNIN</sequence>
<reference evidence="1 2" key="1">
    <citation type="submission" date="2019-12" db="EMBL/GenBank/DDBJ databases">
        <title>Engineering Photorhabdus to improve their lethality against agricultural pests.</title>
        <authorList>
            <person name="Machado R.A.R."/>
        </authorList>
    </citation>
    <scope>NUCLEOTIDE SEQUENCE [LARGE SCALE GENOMIC DNA]</scope>
    <source>
        <strain evidence="1 2">M-CN4</strain>
    </source>
</reference>
<proteinExistence type="predicted"/>
<evidence type="ECO:0000313" key="1">
    <source>
        <dbReference type="EMBL" id="NDL05866.1"/>
    </source>
</evidence>
<gene>
    <name evidence="1" type="ORF">GPY48_22805</name>
</gene>
<evidence type="ECO:0000313" key="2">
    <source>
        <dbReference type="Proteomes" id="UP000466619"/>
    </source>
</evidence>
<name>A0ABX0AW52_9GAMM</name>
<dbReference type="EMBL" id="WSFC01000103">
    <property type="protein sequence ID" value="NDL05866.1"/>
    <property type="molecule type" value="Genomic_DNA"/>
</dbReference>
<organism evidence="1 2">
    <name type="scientific">Photorhabdus bodei</name>
    <dbReference type="NCBI Taxonomy" id="2029681"/>
    <lineage>
        <taxon>Bacteria</taxon>
        <taxon>Pseudomonadati</taxon>
        <taxon>Pseudomonadota</taxon>
        <taxon>Gammaproteobacteria</taxon>
        <taxon>Enterobacterales</taxon>
        <taxon>Morganellaceae</taxon>
        <taxon>Photorhabdus</taxon>
    </lineage>
</organism>
<comment type="caution">
    <text evidence="1">The sequence shown here is derived from an EMBL/GenBank/DDBJ whole genome shotgun (WGS) entry which is preliminary data.</text>
</comment>
<keyword evidence="2" id="KW-1185">Reference proteome</keyword>
<protein>
    <submittedName>
        <fullName evidence="1">Uncharacterized protein</fullName>
    </submittedName>
</protein>
<accession>A0ABX0AW52</accession>
<dbReference type="RefSeq" id="WP_162121000.1">
    <property type="nucleotide sequence ID" value="NZ_CAWPJS010000103.1"/>
</dbReference>
<dbReference type="Proteomes" id="UP000466619">
    <property type="component" value="Unassembled WGS sequence"/>
</dbReference>